<organism evidence="2">
    <name type="scientific">Cladocopium goreaui</name>
    <dbReference type="NCBI Taxonomy" id="2562237"/>
    <lineage>
        <taxon>Eukaryota</taxon>
        <taxon>Sar</taxon>
        <taxon>Alveolata</taxon>
        <taxon>Dinophyceae</taxon>
        <taxon>Suessiales</taxon>
        <taxon>Symbiodiniaceae</taxon>
        <taxon>Cladocopium</taxon>
    </lineage>
</organism>
<protein>
    <submittedName>
        <fullName evidence="4">FAD-dependent oxidoreductase domain-containing protein 1</fullName>
    </submittedName>
</protein>
<reference evidence="3" key="2">
    <citation type="submission" date="2024-04" db="EMBL/GenBank/DDBJ databases">
        <authorList>
            <person name="Chen Y."/>
            <person name="Shah S."/>
            <person name="Dougan E. K."/>
            <person name="Thang M."/>
            <person name="Chan C."/>
        </authorList>
    </citation>
    <scope>NUCLEOTIDE SEQUENCE [LARGE SCALE GENOMIC DNA]</scope>
</reference>
<reference evidence="2" key="1">
    <citation type="submission" date="2022-10" db="EMBL/GenBank/DDBJ databases">
        <authorList>
            <person name="Chen Y."/>
            <person name="Dougan E. K."/>
            <person name="Chan C."/>
            <person name="Rhodes N."/>
            <person name="Thang M."/>
        </authorList>
    </citation>
    <scope>NUCLEOTIDE SEQUENCE</scope>
</reference>
<feature type="region of interest" description="Disordered" evidence="1">
    <location>
        <begin position="1"/>
        <end position="21"/>
    </location>
</feature>
<evidence type="ECO:0000313" key="4">
    <source>
        <dbReference type="EMBL" id="CAL4771810.1"/>
    </source>
</evidence>
<dbReference type="OrthoDB" id="417631at2759"/>
<evidence type="ECO:0000313" key="3">
    <source>
        <dbReference type="EMBL" id="CAL1137873.1"/>
    </source>
</evidence>
<evidence type="ECO:0000256" key="1">
    <source>
        <dbReference type="SAM" id="MobiDB-lite"/>
    </source>
</evidence>
<evidence type="ECO:0000313" key="2">
    <source>
        <dbReference type="EMBL" id="CAI3984498.1"/>
    </source>
</evidence>
<proteinExistence type="predicted"/>
<dbReference type="EMBL" id="CAMXCT010000891">
    <property type="protein sequence ID" value="CAI3984498.1"/>
    <property type="molecule type" value="Genomic_DNA"/>
</dbReference>
<sequence>MPVRRRLCGKQPPPDGPPDREARKQLLIWLRDKWAAQRMAARNEHGHAKRQRWRASFAQADRPQILRDMLPQIPVKFARAARDLLAGWHVEEPIVNEPSPQAYKGTGTMFRYSGSFSMIEHQPSLDLLAAGPSVDIDLLSAGLRNAPQVLAIWDDFQSWMTELGNKYRFERVSTALELHTEVTLQRRVPSIHLHMMFDTRDSAAMRARGRSVRRALDQGHFYLQVEKKGSIFRQTTCPAYQTFTVSPDWVTGLWQGDKINKECAEQHYVQCKRNIRAYCENLKYHGQKQRELYIQQQQAAAAELLRPLQKEPVELPEVTQLFLPQFTRPMHRRKFLVLNGPTRLGKTVYARSLFGADHTYETNCSGVLEPDMREYDVLRHRCVVFDEASVHLVLKHKKLFQAPPAEISLGHSATGMYVYRIWVWNVALIVTSNVWTTELEQLAAEDREWLEGNASLHIVCLCDTRLAGVPAHAMMPDAAAAEVVRLQQALVANRNELKGAYQQARRQQKRVQCCGLGPAARRTTLAVYVLSNYNIALAVRVACRLSTYKRPEDAGFPTAAALEELFLESPPTDWLEFGELAAQRAHAFLAEAATSDWVRDCNVLHGVAPSSMDVFLHWEHAFIGHQLDVGVPPRRYVNKWAQKWRARWGVRRKVLKQVVHKALKRQLAQATREVKSQVANGRFSAMQALGQQSRVARKVRAYLTKTKLLSIACCSLYGRFVIDCLAARKQLLIWLRDKWAAQRMAARNEHGHAKRQRWRASFAQADRPQILRDMLPQIPVKFARAARDLLAGWHVEEPIVNEPSPQAYKGTGTMFRYSGSFSMIEHQPSLDLLAAGPSVDIDLLSAGLRNAPQVLAIWDDFQSWMTELGNKYRFERVSTALELHTEVTLQRRVPSIHLHMMFDTRDSAAMRALAPYLPGPCTRMLRPGRQVHLSGQSLAFRGCKPHISLDSSQARGRSVRRALDQGHFYLQVEKKGSIFRQTTCPAYQTFTVSPDWVTGLWQGDKINKECAEQHYVQCKRNIRAYCENLKYHGQKQRELYIQQQQAAAAELLRPLQKEPVELPEVTQLFLPQFTRPMHRRKFLVLNGPTRLGKTVYARSLFGADHTYETNCSGVLEPDMREYDVLRHRCVVFDEASVHLVLKHKKLFQAPPAEISLGHSATGMYVYRIWVWNVALIVTSNVWTTELEQLAAEDREWLEGNAPIAVGILVAPIVLSVFAHVTCKDIQDTAICPDWQVPAAGWRWPAVGCGIWATLAAFTAWVQLDMLEESDEEDAWHDYPWPLGRKRSSHSWRRFRGEDWGH</sequence>
<evidence type="ECO:0000313" key="5">
    <source>
        <dbReference type="Proteomes" id="UP001152797"/>
    </source>
</evidence>
<dbReference type="Proteomes" id="UP001152797">
    <property type="component" value="Unassembled WGS sequence"/>
</dbReference>
<dbReference type="EMBL" id="CAMXCT020000891">
    <property type="protein sequence ID" value="CAL1137873.1"/>
    <property type="molecule type" value="Genomic_DNA"/>
</dbReference>
<dbReference type="EMBL" id="CAMXCT030000891">
    <property type="protein sequence ID" value="CAL4771810.1"/>
    <property type="molecule type" value="Genomic_DNA"/>
</dbReference>
<name>A0A9P1FQC1_9DINO</name>
<gene>
    <name evidence="2" type="ORF">C1SCF055_LOCUS12027</name>
</gene>
<keyword evidence="5" id="KW-1185">Reference proteome</keyword>
<accession>A0A9P1FQC1</accession>
<comment type="caution">
    <text evidence="2">The sequence shown here is derived from an EMBL/GenBank/DDBJ whole genome shotgun (WGS) entry which is preliminary data.</text>
</comment>